<dbReference type="PANTHER" id="PTHR34484">
    <property type="entry name" value="OS02G0832600 PROTEIN"/>
    <property type="match status" value="1"/>
</dbReference>
<feature type="coiled-coil region" evidence="1">
    <location>
        <begin position="334"/>
        <end position="382"/>
    </location>
</feature>
<organism evidence="3 4">
    <name type="scientific">Linum tenue</name>
    <dbReference type="NCBI Taxonomy" id="586396"/>
    <lineage>
        <taxon>Eukaryota</taxon>
        <taxon>Viridiplantae</taxon>
        <taxon>Streptophyta</taxon>
        <taxon>Embryophyta</taxon>
        <taxon>Tracheophyta</taxon>
        <taxon>Spermatophyta</taxon>
        <taxon>Magnoliopsida</taxon>
        <taxon>eudicotyledons</taxon>
        <taxon>Gunneridae</taxon>
        <taxon>Pentapetalae</taxon>
        <taxon>rosids</taxon>
        <taxon>fabids</taxon>
        <taxon>Malpighiales</taxon>
        <taxon>Linaceae</taxon>
        <taxon>Linum</taxon>
    </lineage>
</organism>
<feature type="compositionally biased region" description="Basic and acidic residues" evidence="2">
    <location>
        <begin position="416"/>
        <end position="444"/>
    </location>
</feature>
<feature type="region of interest" description="Disordered" evidence="2">
    <location>
        <begin position="120"/>
        <end position="172"/>
    </location>
</feature>
<proteinExistence type="predicted"/>
<keyword evidence="4" id="KW-1185">Reference proteome</keyword>
<dbReference type="EMBL" id="CAMGYJ010000006">
    <property type="protein sequence ID" value="CAI0429169.1"/>
    <property type="molecule type" value="Genomic_DNA"/>
</dbReference>
<reference evidence="3" key="1">
    <citation type="submission" date="2022-08" db="EMBL/GenBank/DDBJ databases">
        <authorList>
            <person name="Gutierrez-Valencia J."/>
        </authorList>
    </citation>
    <scope>NUCLEOTIDE SEQUENCE</scope>
</reference>
<evidence type="ECO:0000256" key="1">
    <source>
        <dbReference type="SAM" id="Coils"/>
    </source>
</evidence>
<name>A0AAV0L5X2_9ROSI</name>
<feature type="region of interest" description="Disordered" evidence="2">
    <location>
        <begin position="692"/>
        <end position="713"/>
    </location>
</feature>
<comment type="caution">
    <text evidence="3">The sequence shown here is derived from an EMBL/GenBank/DDBJ whole genome shotgun (WGS) entry which is preliminary data.</text>
</comment>
<dbReference type="AlphaFoldDB" id="A0AAV0L5X2"/>
<evidence type="ECO:0000313" key="4">
    <source>
        <dbReference type="Proteomes" id="UP001154282"/>
    </source>
</evidence>
<dbReference type="PANTHER" id="PTHR34484:SF2">
    <property type="entry name" value="OS02G0832600 PROTEIN"/>
    <property type="match status" value="1"/>
</dbReference>
<gene>
    <name evidence="3" type="ORF">LITE_LOCUS22011</name>
</gene>
<dbReference type="Gene3D" id="2.120.10.80">
    <property type="entry name" value="Kelch-type beta propeller"/>
    <property type="match status" value="1"/>
</dbReference>
<sequence>MNDQAQQMMNQPQMMGGGSGRAGPVMNPLPTGPPIMSQAPPPPVMAMSMGGQTGQLMNPVQVQPQMMNPTNQPQQMLSHGQVMSQQMMMKNQQRGYNPWPPQQNQQQQQLHPGKFGYFVPPSKPRTGNNNWKGKNKDRRMGKPMSNNISNNNSNISGGGSSLTGSSGGGVGGASYIPPSLNELQNQNRMKTQKHYHHNKKKYNNRYAPYAPRNSTSFIIRAKKSGGIASLVSPCPVTPAVLPTPDIEIHPMEVLGDVAKEEWGVDGYGSMKGLIRLRSPGHEVEVNEDDEEDEGSGSSESDVEEHVEVERRLDHDLSRFEMIYPSNAGGEYSYNNLLENRVDDQDTHIAHLEEENLTLKERMFLMERELDDLRRRMQFLERHHHHHHGQGNRSGRVMGEVNEEILENVSENDLNESESHGESDGLADNKEMPKMELADGHRECSNDENNVNENSREDVKSETNDICMLESGDEVVEKKEVKCEEGRDPLASDALVANKEEPRDNVRPEKVTAKEEVTALGGDCHVQVVPCEAIRTVVSEDQLWSFILLDVRSSEDQLLAFDASFSIPDSNFDTAKQFVCIRGFLILTLEQEGKGPGARSSHVVALVDDKAYAFGGEFAPRVPVDNQIYAFDLKTLTWSARETTGDIPPPRVGVTMAAVGKTIYVFGGRDTEHNELNELYAFDTETNQWTLLSTGDAGPANRSYHSTAADDRHM</sequence>
<dbReference type="SUPFAM" id="SSF117281">
    <property type="entry name" value="Kelch motif"/>
    <property type="match status" value="1"/>
</dbReference>
<evidence type="ECO:0000313" key="3">
    <source>
        <dbReference type="EMBL" id="CAI0429169.1"/>
    </source>
</evidence>
<evidence type="ECO:0000256" key="2">
    <source>
        <dbReference type="SAM" id="MobiDB-lite"/>
    </source>
</evidence>
<keyword evidence="1" id="KW-0175">Coiled coil</keyword>
<dbReference type="InterPro" id="IPR015915">
    <property type="entry name" value="Kelch-typ_b-propeller"/>
</dbReference>
<feature type="region of interest" description="Disordered" evidence="2">
    <location>
        <begin position="409"/>
        <end position="461"/>
    </location>
</feature>
<feature type="compositionally biased region" description="Acidic residues" evidence="2">
    <location>
        <begin position="285"/>
        <end position="302"/>
    </location>
</feature>
<dbReference type="Pfam" id="PF24681">
    <property type="entry name" value="Kelch_KLHDC2_KLHL20_DRC7"/>
    <property type="match status" value="1"/>
</dbReference>
<dbReference type="Proteomes" id="UP001154282">
    <property type="component" value="Unassembled WGS sequence"/>
</dbReference>
<protein>
    <submittedName>
        <fullName evidence="3">Uncharacterized protein</fullName>
    </submittedName>
</protein>
<feature type="region of interest" description="Disordered" evidence="2">
    <location>
        <begin position="278"/>
        <end position="310"/>
    </location>
</feature>
<feature type="compositionally biased region" description="Gly residues" evidence="2">
    <location>
        <begin position="156"/>
        <end position="172"/>
    </location>
</feature>
<accession>A0AAV0L5X2</accession>
<feature type="compositionally biased region" description="Low complexity" evidence="2">
    <location>
        <begin position="145"/>
        <end position="155"/>
    </location>
</feature>